<evidence type="ECO:0000313" key="1">
    <source>
        <dbReference type="EMBL" id="MED6138940.1"/>
    </source>
</evidence>
<keyword evidence="2" id="KW-1185">Reference proteome</keyword>
<organism evidence="1 2">
    <name type="scientific">Stylosanthes scabra</name>
    <dbReference type="NCBI Taxonomy" id="79078"/>
    <lineage>
        <taxon>Eukaryota</taxon>
        <taxon>Viridiplantae</taxon>
        <taxon>Streptophyta</taxon>
        <taxon>Embryophyta</taxon>
        <taxon>Tracheophyta</taxon>
        <taxon>Spermatophyta</taxon>
        <taxon>Magnoliopsida</taxon>
        <taxon>eudicotyledons</taxon>
        <taxon>Gunneridae</taxon>
        <taxon>Pentapetalae</taxon>
        <taxon>rosids</taxon>
        <taxon>fabids</taxon>
        <taxon>Fabales</taxon>
        <taxon>Fabaceae</taxon>
        <taxon>Papilionoideae</taxon>
        <taxon>50 kb inversion clade</taxon>
        <taxon>dalbergioids sensu lato</taxon>
        <taxon>Dalbergieae</taxon>
        <taxon>Pterocarpus clade</taxon>
        <taxon>Stylosanthes</taxon>
    </lineage>
</organism>
<evidence type="ECO:0000313" key="2">
    <source>
        <dbReference type="Proteomes" id="UP001341840"/>
    </source>
</evidence>
<comment type="caution">
    <text evidence="1">The sequence shown here is derived from an EMBL/GenBank/DDBJ whole genome shotgun (WGS) entry which is preliminary data.</text>
</comment>
<name>A0ABU6SRR2_9FABA</name>
<proteinExistence type="predicted"/>
<protein>
    <submittedName>
        <fullName evidence="1">Uncharacterized protein</fullName>
    </submittedName>
</protein>
<accession>A0ABU6SRR2</accession>
<sequence>MTQFFGSFSDSNLKRGPCSAWPRFNENAYRFPLTDNMIDVELPDYLGRKFMMRPETVFWFINNAENAFPIHIKKHHGRVWLDAHDLRVVMRCCKPERNSMMSIEYLN</sequence>
<reference evidence="1 2" key="1">
    <citation type="journal article" date="2023" name="Plants (Basel)">
        <title>Bridging the Gap: Combining Genomics and Transcriptomics Approaches to Understand Stylosanthes scabra, an Orphan Legume from the Brazilian Caatinga.</title>
        <authorList>
            <person name="Ferreira-Neto J.R.C."/>
            <person name="da Silva M.D."/>
            <person name="Binneck E."/>
            <person name="de Melo N.F."/>
            <person name="da Silva R.H."/>
            <person name="de Melo A.L.T.M."/>
            <person name="Pandolfi V."/>
            <person name="Bustamante F.O."/>
            <person name="Brasileiro-Vidal A.C."/>
            <person name="Benko-Iseppon A.M."/>
        </authorList>
    </citation>
    <scope>NUCLEOTIDE SEQUENCE [LARGE SCALE GENOMIC DNA]</scope>
    <source>
        <tissue evidence="1">Leaves</tissue>
    </source>
</reference>
<dbReference type="EMBL" id="JASCZI010061531">
    <property type="protein sequence ID" value="MED6138940.1"/>
    <property type="molecule type" value="Genomic_DNA"/>
</dbReference>
<dbReference type="Proteomes" id="UP001341840">
    <property type="component" value="Unassembled WGS sequence"/>
</dbReference>
<gene>
    <name evidence="1" type="ORF">PIB30_079213</name>
</gene>